<dbReference type="EMBL" id="JAHLQF010000001">
    <property type="protein sequence ID" value="MBU5482862.1"/>
    <property type="molecule type" value="Genomic_DNA"/>
</dbReference>
<keyword evidence="2" id="KW-1185">Reference proteome</keyword>
<name>A0ABS6ECL7_9CLOT</name>
<comment type="caution">
    <text evidence="1">The sequence shown here is derived from an EMBL/GenBank/DDBJ whole genome shotgun (WGS) entry which is preliminary data.</text>
</comment>
<dbReference type="Proteomes" id="UP000726170">
    <property type="component" value="Unassembled WGS sequence"/>
</dbReference>
<gene>
    <name evidence="1" type="ORF">KQI86_00905</name>
</gene>
<accession>A0ABS6ECL7</accession>
<sequence length="175" mass="20887">MDPYMMNMCEMCMHKVYCPTMMRMQSMNMYQMPMGMEQMPMMQYMDMDMDMEDTMEMMNDTDIMGDMGLMNHVGMNDGIMDYMRTEYTSNEADEVNEDVAANADFITDENDDLEFARKHKDHWKHCKCDCDEVLEKIERKNPEIFRSLMMCGVPYCHAKKIVSRIIYLTIKYCRD</sequence>
<proteinExistence type="predicted"/>
<evidence type="ECO:0000313" key="1">
    <source>
        <dbReference type="EMBL" id="MBU5482862.1"/>
    </source>
</evidence>
<dbReference type="RefSeq" id="WP_216437277.1">
    <property type="nucleotide sequence ID" value="NZ_JAHLQF010000001.1"/>
</dbReference>
<organism evidence="1 2">
    <name type="scientific">Clostridium mobile</name>
    <dbReference type="NCBI Taxonomy" id="2841512"/>
    <lineage>
        <taxon>Bacteria</taxon>
        <taxon>Bacillati</taxon>
        <taxon>Bacillota</taxon>
        <taxon>Clostridia</taxon>
        <taxon>Eubacteriales</taxon>
        <taxon>Clostridiaceae</taxon>
        <taxon>Clostridium</taxon>
    </lineage>
</organism>
<protein>
    <submittedName>
        <fullName evidence="1">Uncharacterized protein</fullName>
    </submittedName>
</protein>
<evidence type="ECO:0000313" key="2">
    <source>
        <dbReference type="Proteomes" id="UP000726170"/>
    </source>
</evidence>
<reference evidence="1 2" key="1">
    <citation type="submission" date="2021-06" db="EMBL/GenBank/DDBJ databases">
        <authorList>
            <person name="Sun Q."/>
            <person name="Li D."/>
        </authorList>
    </citation>
    <scope>NUCLEOTIDE SEQUENCE [LARGE SCALE GENOMIC DNA]</scope>
    <source>
        <strain evidence="1 2">MSJ-11</strain>
    </source>
</reference>